<dbReference type="CDD" id="cd04301">
    <property type="entry name" value="NAT_SF"/>
    <property type="match status" value="1"/>
</dbReference>
<dbReference type="UniPathway" id="UPA00113">
    <property type="reaction ID" value="UER00529"/>
</dbReference>
<keyword evidence="7 8" id="KW-0012">Acyltransferase</keyword>
<reference evidence="10 11" key="1">
    <citation type="submission" date="2015-01" db="EMBL/GenBank/DDBJ databases">
        <title>The Genome Sequence of Ochroconis gallopava CBS43764.</title>
        <authorList>
            <consortium name="The Broad Institute Genomics Platform"/>
            <person name="Cuomo C."/>
            <person name="de Hoog S."/>
            <person name="Gorbushina A."/>
            <person name="Stielow B."/>
            <person name="Teixiera M."/>
            <person name="Abouelleil A."/>
            <person name="Chapman S.B."/>
            <person name="Priest M."/>
            <person name="Young S.K."/>
            <person name="Wortman J."/>
            <person name="Nusbaum C."/>
            <person name="Birren B."/>
        </authorList>
    </citation>
    <scope>NUCLEOTIDE SEQUENCE [LARGE SCALE GENOMIC DNA]</scope>
    <source>
        <strain evidence="10 11">CBS 43764</strain>
    </source>
</reference>
<dbReference type="GO" id="GO:0004343">
    <property type="term" value="F:glucosamine 6-phosphate N-acetyltransferase activity"/>
    <property type="evidence" value="ECO:0007669"/>
    <property type="project" value="UniProtKB-UniRule"/>
</dbReference>
<dbReference type="Proteomes" id="UP000053259">
    <property type="component" value="Unassembled WGS sequence"/>
</dbReference>
<comment type="pathway">
    <text evidence="8">Nucleotide-sugar biosynthesis; UDP-N-acetyl-alpha-D-glucosamine biosynthesis; N-acetyl-alpha-D-glucosamine 1-phosphate from alpha-D-glucosamine 6-phosphate (route I): step 1/2.</text>
</comment>
<comment type="subcellular location">
    <subcellularLocation>
        <location evidence="1">Endomembrane system</location>
        <topology evidence="1">Peripheral membrane protein</topology>
    </subcellularLocation>
    <subcellularLocation>
        <location evidence="2">Endoplasmic reticulum membrane</location>
    </subcellularLocation>
</comment>
<keyword evidence="11" id="KW-1185">Reference proteome</keyword>
<protein>
    <recommendedName>
        <fullName evidence="8">Glucosamine 6-phosphate N-acetyltransferase</fullName>
        <ecNumber evidence="8">2.3.1.4</ecNumber>
    </recommendedName>
</protein>
<organism evidence="10 11">
    <name type="scientific">Verruconis gallopava</name>
    <dbReference type="NCBI Taxonomy" id="253628"/>
    <lineage>
        <taxon>Eukaryota</taxon>
        <taxon>Fungi</taxon>
        <taxon>Dikarya</taxon>
        <taxon>Ascomycota</taxon>
        <taxon>Pezizomycotina</taxon>
        <taxon>Dothideomycetes</taxon>
        <taxon>Pleosporomycetidae</taxon>
        <taxon>Venturiales</taxon>
        <taxon>Sympoventuriaceae</taxon>
        <taxon>Verruconis</taxon>
    </lineage>
</organism>
<dbReference type="InterPro" id="IPR000182">
    <property type="entry name" value="GNAT_dom"/>
</dbReference>
<evidence type="ECO:0000256" key="6">
    <source>
        <dbReference type="ARBA" id="ARBA00023136"/>
    </source>
</evidence>
<evidence type="ECO:0000256" key="8">
    <source>
        <dbReference type="RuleBase" id="RU365086"/>
    </source>
</evidence>
<proteinExistence type="inferred from homology"/>
<keyword evidence="4 8" id="KW-0808">Transferase</keyword>
<dbReference type="PROSITE" id="PS51186">
    <property type="entry name" value="GNAT"/>
    <property type="match status" value="1"/>
</dbReference>
<dbReference type="PANTHER" id="PTHR13355">
    <property type="entry name" value="GLUCOSAMINE 6-PHOSPHATE N-ACETYLTRANSFERASE"/>
    <property type="match status" value="1"/>
</dbReference>
<dbReference type="STRING" id="253628.A0A0D2ART5"/>
<dbReference type="Gene3D" id="3.40.630.30">
    <property type="match status" value="1"/>
</dbReference>
<keyword evidence="5" id="KW-0256">Endoplasmic reticulum</keyword>
<feature type="domain" description="N-acetyltransferase" evidence="9">
    <location>
        <begin position="33"/>
        <end position="186"/>
    </location>
</feature>
<evidence type="ECO:0000256" key="3">
    <source>
        <dbReference type="ARBA" id="ARBA00011738"/>
    </source>
</evidence>
<name>A0A0D2ART5_9PEZI</name>
<dbReference type="GO" id="GO:0005789">
    <property type="term" value="C:endoplasmic reticulum membrane"/>
    <property type="evidence" value="ECO:0007669"/>
    <property type="project" value="UniProtKB-SubCell"/>
</dbReference>
<dbReference type="GO" id="GO:0006048">
    <property type="term" value="P:UDP-N-acetylglucosamine biosynthetic process"/>
    <property type="evidence" value="ECO:0007669"/>
    <property type="project" value="UniProtKB-UniRule"/>
</dbReference>
<dbReference type="PANTHER" id="PTHR13355:SF11">
    <property type="entry name" value="GLUCOSAMINE 6-PHOSPHATE N-ACETYLTRANSFERASE"/>
    <property type="match status" value="1"/>
</dbReference>
<sequence length="189" mass="21044">MSSTQANGAMSEKPLFSTDLISPTVSAALPQGYIIRPLQRGDYARGFLDVLRVLTTVGDISLEAWNKRYDWMEQRSGEYFVLCVVDTSREEANCIVGTGTVLVERKFIHELGAVGHIEDIAVAKDQQGKKLGLRIIQALDFVAESVGCYKTILDCSEANEGFYIKCNFRRAGLEMARYYDMTGKPKSQV</sequence>
<keyword evidence="6" id="KW-0472">Membrane</keyword>
<dbReference type="InterPro" id="IPR039143">
    <property type="entry name" value="GNPNAT1-like"/>
</dbReference>
<dbReference type="VEuPathDB" id="FungiDB:PV09_00169"/>
<dbReference type="InterPro" id="IPR016181">
    <property type="entry name" value="Acyl_CoA_acyltransferase"/>
</dbReference>
<dbReference type="AlphaFoldDB" id="A0A0D2ART5"/>
<evidence type="ECO:0000256" key="4">
    <source>
        <dbReference type="ARBA" id="ARBA00022679"/>
    </source>
</evidence>
<dbReference type="GeneID" id="27308142"/>
<evidence type="ECO:0000256" key="1">
    <source>
        <dbReference type="ARBA" id="ARBA00004184"/>
    </source>
</evidence>
<comment type="similarity">
    <text evidence="8">Belongs to the acetyltransferase family. GNA1 subfamily.</text>
</comment>
<dbReference type="HOGENOM" id="CLU_072095_0_1_1"/>
<evidence type="ECO:0000313" key="10">
    <source>
        <dbReference type="EMBL" id="KIW09245.1"/>
    </source>
</evidence>
<dbReference type="EC" id="2.3.1.4" evidence="8"/>
<accession>A0A0D2ART5</accession>
<dbReference type="SUPFAM" id="SSF55729">
    <property type="entry name" value="Acyl-CoA N-acyltransferases (Nat)"/>
    <property type="match status" value="1"/>
</dbReference>
<evidence type="ECO:0000256" key="5">
    <source>
        <dbReference type="ARBA" id="ARBA00022824"/>
    </source>
</evidence>
<dbReference type="EMBL" id="KN847529">
    <property type="protein sequence ID" value="KIW09245.1"/>
    <property type="molecule type" value="Genomic_DNA"/>
</dbReference>
<dbReference type="Pfam" id="PF00583">
    <property type="entry name" value="Acetyltransf_1"/>
    <property type="match status" value="1"/>
</dbReference>
<comment type="catalytic activity">
    <reaction evidence="8">
        <text>D-glucosamine 6-phosphate + acetyl-CoA = N-acetyl-D-glucosamine 6-phosphate + CoA + H(+)</text>
        <dbReference type="Rhea" id="RHEA:10292"/>
        <dbReference type="ChEBI" id="CHEBI:15378"/>
        <dbReference type="ChEBI" id="CHEBI:57287"/>
        <dbReference type="ChEBI" id="CHEBI:57288"/>
        <dbReference type="ChEBI" id="CHEBI:57513"/>
        <dbReference type="ChEBI" id="CHEBI:58725"/>
        <dbReference type="EC" id="2.3.1.4"/>
    </reaction>
</comment>
<comment type="subunit">
    <text evidence="3">Homodimer.</text>
</comment>
<evidence type="ECO:0000259" key="9">
    <source>
        <dbReference type="PROSITE" id="PS51186"/>
    </source>
</evidence>
<dbReference type="RefSeq" id="XP_016219114.1">
    <property type="nucleotide sequence ID" value="XM_016352857.1"/>
</dbReference>
<evidence type="ECO:0000256" key="2">
    <source>
        <dbReference type="ARBA" id="ARBA00004586"/>
    </source>
</evidence>
<dbReference type="FunFam" id="3.40.630.30:FF:000048">
    <property type="entry name" value="Glucosamine 6-phosphate N-acetyltransferase"/>
    <property type="match status" value="1"/>
</dbReference>
<dbReference type="InParanoid" id="A0A0D2ART5"/>
<evidence type="ECO:0000256" key="7">
    <source>
        <dbReference type="ARBA" id="ARBA00023315"/>
    </source>
</evidence>
<dbReference type="OrthoDB" id="10039976at2759"/>
<dbReference type="FunCoup" id="A0A0D2ART5">
    <property type="interactions" value="420"/>
</dbReference>
<evidence type="ECO:0000313" key="11">
    <source>
        <dbReference type="Proteomes" id="UP000053259"/>
    </source>
</evidence>
<gene>
    <name evidence="10" type="ORF">PV09_00169</name>
</gene>